<dbReference type="Proteomes" id="UP001178461">
    <property type="component" value="Chromosome 2"/>
</dbReference>
<evidence type="ECO:0000313" key="4">
    <source>
        <dbReference type="Proteomes" id="UP001178461"/>
    </source>
</evidence>
<proteinExistence type="predicted"/>
<name>A0AA35K0G6_9SAUR</name>
<protein>
    <submittedName>
        <fullName evidence="3">Leukocyte-specific transcript 1 protein</fullName>
    </submittedName>
</protein>
<keyword evidence="2" id="KW-0812">Transmembrane</keyword>
<dbReference type="GO" id="GO:0000902">
    <property type="term" value="P:cell morphogenesis"/>
    <property type="evidence" value="ECO:0007669"/>
    <property type="project" value="InterPro"/>
</dbReference>
<evidence type="ECO:0000313" key="3">
    <source>
        <dbReference type="EMBL" id="CAI5768088.1"/>
    </source>
</evidence>
<dbReference type="EMBL" id="OX395127">
    <property type="protein sequence ID" value="CAI5768088.1"/>
    <property type="molecule type" value="Genomic_DNA"/>
</dbReference>
<organism evidence="3 4">
    <name type="scientific">Podarcis lilfordi</name>
    <name type="common">Lilford's wall lizard</name>
    <dbReference type="NCBI Taxonomy" id="74358"/>
    <lineage>
        <taxon>Eukaryota</taxon>
        <taxon>Metazoa</taxon>
        <taxon>Chordata</taxon>
        <taxon>Craniata</taxon>
        <taxon>Vertebrata</taxon>
        <taxon>Euteleostomi</taxon>
        <taxon>Lepidosauria</taxon>
        <taxon>Squamata</taxon>
        <taxon>Bifurcata</taxon>
        <taxon>Unidentata</taxon>
        <taxon>Episquamata</taxon>
        <taxon>Laterata</taxon>
        <taxon>Lacertibaenia</taxon>
        <taxon>Lacertidae</taxon>
        <taxon>Podarcis</taxon>
    </lineage>
</organism>
<evidence type="ECO:0000256" key="1">
    <source>
        <dbReference type="SAM" id="MobiDB-lite"/>
    </source>
</evidence>
<feature type="compositionally biased region" description="Basic and acidic residues" evidence="1">
    <location>
        <begin position="134"/>
        <end position="150"/>
    </location>
</feature>
<keyword evidence="2" id="KW-1133">Transmembrane helix</keyword>
<evidence type="ECO:0000256" key="2">
    <source>
        <dbReference type="SAM" id="Phobius"/>
    </source>
</evidence>
<accession>A0AA35K0G6</accession>
<gene>
    <name evidence="3" type="ORF">PODLI_1B041138</name>
</gene>
<dbReference type="GO" id="GO:0016020">
    <property type="term" value="C:membrane"/>
    <property type="evidence" value="ECO:0007669"/>
    <property type="project" value="InterPro"/>
</dbReference>
<dbReference type="AlphaFoldDB" id="A0AA35K0G6"/>
<feature type="transmembrane region" description="Helical" evidence="2">
    <location>
        <begin position="46"/>
        <end position="69"/>
    </location>
</feature>
<feature type="region of interest" description="Disordered" evidence="1">
    <location>
        <begin position="134"/>
        <end position="165"/>
    </location>
</feature>
<keyword evidence="4" id="KW-1185">Reference proteome</keyword>
<sequence>METSALRPKALGTKLNKWEKNTSFLTLAMLVLHCEGDDRCQITKWLLFGGGAAILLMLLVIVILSICLCRVCKRGKKRKPVEGVAGNPDEASLHYAELQNLPDCNRGQCDGGTCPAPLASLNNDYATVAELKETADQGSRCRPEPNKEDGADGAVSGDQSFMEQD</sequence>
<reference evidence="3" key="1">
    <citation type="submission" date="2022-12" db="EMBL/GenBank/DDBJ databases">
        <authorList>
            <person name="Alioto T."/>
            <person name="Alioto T."/>
            <person name="Gomez Garrido J."/>
        </authorList>
    </citation>
    <scope>NUCLEOTIDE SEQUENCE</scope>
</reference>
<keyword evidence="2" id="KW-0472">Membrane</keyword>
<dbReference type="GO" id="GO:0006955">
    <property type="term" value="P:immune response"/>
    <property type="evidence" value="ECO:0007669"/>
    <property type="project" value="InterPro"/>
</dbReference>
<dbReference type="Pfam" id="PF05083">
    <property type="entry name" value="LST1"/>
    <property type="match status" value="1"/>
</dbReference>
<dbReference type="InterPro" id="IPR007775">
    <property type="entry name" value="Leukocyte-sp_tscrpt_1_LST1"/>
</dbReference>